<dbReference type="Gene3D" id="3.30.450.90">
    <property type="match status" value="1"/>
</dbReference>
<sequence length="562" mass="62496">MNETPKRKPIGVLLKEKGLISEGQIQFALQEQKVTKEILGELFERLGFVTQADLVGTLAEQSGVPFIDVDTLMPDPEVLKIFNKNICLNNTFLPVRREGNQIDVAAYFVSDDKLRQLIGRQTGLVPRMHIAERSKVVNAIHRFYYFLENPVEKLIETEINVLAQDAENARGMDQFIRLLLHLAIKLRATDIHIQPTRKTIKIGFRVDGVMVPVMSLPLQLGRLTASFKMKAQMDIAEQRLPQDGRFSATILNNPYDFRVSTTVSPQGENMVLRVLPMESTIMGMGQLGFFPEHIAMVERMFNEPFGIILLTGPTGSGKSTTLYAGIRRLNLLAKNVVTVEDPIEYDIPMIRQTQVNEKAGYNFANAIRYFLRHDPDVMLVGEIRDKDTAATAVTASTTGHLVLSTLHSNSAIGAIPRLRDLGIRPFLIADSLIGVVSQRLVRKVCEACKTAYAPSAREKRYLQQPRLDKLYKGKGCEVCGGSGYFGRTLVYELLTVDPGLAEMIDNDAETSMIKQRASSNGYVDIFDVTARKVTQGVTTVEEAIRVLGNIRQIGVAASDEAA</sequence>
<dbReference type="RefSeq" id="WP_246912297.1">
    <property type="nucleotide sequence ID" value="NZ_JALJRB010000021.1"/>
</dbReference>
<dbReference type="EMBL" id="JALJRB010000021">
    <property type="protein sequence ID" value="MCJ8502139.1"/>
    <property type="molecule type" value="Genomic_DNA"/>
</dbReference>
<evidence type="ECO:0000313" key="5">
    <source>
        <dbReference type="EMBL" id="MCJ8502139.1"/>
    </source>
</evidence>
<evidence type="ECO:0000313" key="6">
    <source>
        <dbReference type="Proteomes" id="UP001165427"/>
    </source>
</evidence>
<dbReference type="SUPFAM" id="SSF52540">
    <property type="entry name" value="P-loop containing nucleoside triphosphate hydrolases"/>
    <property type="match status" value="1"/>
</dbReference>
<dbReference type="SUPFAM" id="SSF160246">
    <property type="entry name" value="EspE N-terminal domain-like"/>
    <property type="match status" value="1"/>
</dbReference>
<reference evidence="5" key="1">
    <citation type="submission" date="2022-04" db="EMBL/GenBank/DDBJ databases">
        <title>Desulfatitalea alkaliphila sp. nov., a novel anaerobic sulfate-reducing bacterium isolated from terrestrial mud volcano, Taman Peninsula, Russia.</title>
        <authorList>
            <person name="Khomyakova M.A."/>
            <person name="Merkel A.Y."/>
            <person name="Slobodkin A.I."/>
        </authorList>
    </citation>
    <scope>NUCLEOTIDE SEQUENCE</scope>
    <source>
        <strain evidence="5">M08but</strain>
    </source>
</reference>
<proteinExistence type="inferred from homology"/>
<evidence type="ECO:0000256" key="1">
    <source>
        <dbReference type="ARBA" id="ARBA00006611"/>
    </source>
</evidence>
<evidence type="ECO:0000256" key="3">
    <source>
        <dbReference type="ARBA" id="ARBA00022840"/>
    </source>
</evidence>
<dbReference type="PANTHER" id="PTHR30258">
    <property type="entry name" value="TYPE II SECRETION SYSTEM PROTEIN GSPE-RELATED"/>
    <property type="match status" value="1"/>
</dbReference>
<dbReference type="Gene3D" id="3.40.50.300">
    <property type="entry name" value="P-loop containing nucleotide triphosphate hydrolases"/>
    <property type="match status" value="1"/>
</dbReference>
<keyword evidence="6" id="KW-1185">Reference proteome</keyword>
<dbReference type="Gene3D" id="3.30.300.160">
    <property type="entry name" value="Type II secretion system, protein E, N-terminal domain"/>
    <property type="match status" value="1"/>
</dbReference>
<dbReference type="PANTHER" id="PTHR30258:SF2">
    <property type="entry name" value="COMG OPERON PROTEIN 1"/>
    <property type="match status" value="1"/>
</dbReference>
<dbReference type="GO" id="GO:0005524">
    <property type="term" value="F:ATP binding"/>
    <property type="evidence" value="ECO:0007669"/>
    <property type="project" value="UniProtKB-KW"/>
</dbReference>
<dbReference type="Pfam" id="PF00437">
    <property type="entry name" value="T2SSE"/>
    <property type="match status" value="1"/>
</dbReference>
<comment type="caution">
    <text evidence="5">The sequence shown here is derived from an EMBL/GenBank/DDBJ whole genome shotgun (WGS) entry which is preliminary data.</text>
</comment>
<dbReference type="InterPro" id="IPR007831">
    <property type="entry name" value="T2SS_GspE_N"/>
</dbReference>
<dbReference type="InterPro" id="IPR037257">
    <property type="entry name" value="T2SS_E_N_sf"/>
</dbReference>
<accession>A0AA41UKB5</accession>
<feature type="domain" description="Bacterial type II secretion system protein E" evidence="4">
    <location>
        <begin position="371"/>
        <end position="385"/>
    </location>
</feature>
<organism evidence="5 6">
    <name type="scientific">Desulfatitalea alkaliphila</name>
    <dbReference type="NCBI Taxonomy" id="2929485"/>
    <lineage>
        <taxon>Bacteria</taxon>
        <taxon>Pseudomonadati</taxon>
        <taxon>Thermodesulfobacteriota</taxon>
        <taxon>Desulfobacteria</taxon>
        <taxon>Desulfobacterales</taxon>
        <taxon>Desulfosarcinaceae</taxon>
        <taxon>Desulfatitalea</taxon>
    </lineage>
</organism>
<dbReference type="GO" id="GO:0016887">
    <property type="term" value="F:ATP hydrolysis activity"/>
    <property type="evidence" value="ECO:0007669"/>
    <property type="project" value="TreeGrafter"/>
</dbReference>
<dbReference type="Pfam" id="PF05157">
    <property type="entry name" value="MshEN"/>
    <property type="match status" value="1"/>
</dbReference>
<evidence type="ECO:0000259" key="4">
    <source>
        <dbReference type="PROSITE" id="PS00662"/>
    </source>
</evidence>
<dbReference type="AlphaFoldDB" id="A0AA41UKB5"/>
<dbReference type="InterPro" id="IPR001482">
    <property type="entry name" value="T2SS/T4SS_dom"/>
</dbReference>
<dbReference type="InterPro" id="IPR027417">
    <property type="entry name" value="P-loop_NTPase"/>
</dbReference>
<dbReference type="Proteomes" id="UP001165427">
    <property type="component" value="Unassembled WGS sequence"/>
</dbReference>
<name>A0AA41UKB5_9BACT</name>
<gene>
    <name evidence="5" type="ORF">MRX98_16260</name>
</gene>
<keyword evidence="2" id="KW-0547">Nucleotide-binding</keyword>
<dbReference type="CDD" id="cd01129">
    <property type="entry name" value="PulE-GspE-like"/>
    <property type="match status" value="1"/>
</dbReference>
<evidence type="ECO:0000256" key="2">
    <source>
        <dbReference type="ARBA" id="ARBA00022741"/>
    </source>
</evidence>
<keyword evidence="3" id="KW-0067">ATP-binding</keyword>
<dbReference type="PROSITE" id="PS00662">
    <property type="entry name" value="T2SP_E"/>
    <property type="match status" value="1"/>
</dbReference>
<protein>
    <submittedName>
        <fullName evidence="5">GspE/PulE family protein</fullName>
    </submittedName>
</protein>
<comment type="similarity">
    <text evidence="1">Belongs to the GSP E family.</text>
</comment>
<dbReference type="GO" id="GO:0005886">
    <property type="term" value="C:plasma membrane"/>
    <property type="evidence" value="ECO:0007669"/>
    <property type="project" value="TreeGrafter"/>
</dbReference>